<sequence>MEIKDTVGICSSGPTCNTSPFANQWRFTPVAVSKIKAPRLWDRKPSTPFLARSRPRKLWKRFRSSFDTMKQLRRPAGDEEDELVTEINSSASKGLARGVKRRCLDTNGPGVATAGEIERGRSFLETKWELETTRRRKYATHTECHRPATQPETATDGQDGPENYSQETNPAFENNTQGSSPIPSEGQDATSDSGSPDEDTFLNGQLALDLPASPTKEAPSCDQPTSLCEDEKASETVADEDATALVQAFNSDCHRQDTQDSQETGETVPETAANLDKGSRIGHGNSPGPDGPFPAISVVIEHKSQSAASEGKALIAEEATLIRSALRSAALDGEDEELLNNFLSRAKAKRAAHAAVTPKDGDQVQSAPADLVPESPTPRSRRALEELDTNSPSLAPPSPAKIDGALVAAGEDSKDAGPGEPEDPQLASPTRRRSSRTKPSKAPKRAPPPAVPNQIPVRRPKGTEFVFLQRTEAQELALTTRRNTKRNRGNARMPKEMLQTLAQRQEDDSDSTSGSSRSRRRRGKGKTVSWSEQLVAGSTSSSCTTASPSPAPATPRALSPASIASLIPTAVTTASESDLSQRKRLVPKAPGASKGTIARSRLPARTTASSTSSKAPVKSKSTGILHAAAGSTPMPKRVRARR</sequence>
<feature type="compositionally biased region" description="Polar residues" evidence="1">
    <location>
        <begin position="163"/>
        <end position="194"/>
    </location>
</feature>
<dbReference type="EMBL" id="RCNU01000007">
    <property type="protein sequence ID" value="RWQ94499.1"/>
    <property type="molecule type" value="Genomic_DNA"/>
</dbReference>
<feature type="region of interest" description="Disordered" evidence="1">
    <location>
        <begin position="571"/>
        <end position="642"/>
    </location>
</feature>
<dbReference type="GeneID" id="39600109"/>
<comment type="caution">
    <text evidence="2">The sequence shown here is derived from an EMBL/GenBank/DDBJ whole genome shotgun (WGS) entry which is preliminary data.</text>
</comment>
<evidence type="ECO:0000313" key="2">
    <source>
        <dbReference type="EMBL" id="RWQ94499.1"/>
    </source>
</evidence>
<feature type="region of interest" description="Disordered" evidence="1">
    <location>
        <begin position="350"/>
        <end position="557"/>
    </location>
</feature>
<dbReference type="VEuPathDB" id="FungiDB:C8Q69DRAFT_470398"/>
<dbReference type="Proteomes" id="UP000283841">
    <property type="component" value="Unassembled WGS sequence"/>
</dbReference>
<accession>A0A443HRV5</accession>
<name>A0A443HRV5_BYSSP</name>
<reference evidence="2 3" key="1">
    <citation type="journal article" date="2018" name="Front. Microbiol.">
        <title>Genomic and genetic insights into a cosmopolitan fungus, Paecilomyces variotii (Eurotiales).</title>
        <authorList>
            <person name="Urquhart A.S."/>
            <person name="Mondo S.J."/>
            <person name="Makela M.R."/>
            <person name="Hane J.K."/>
            <person name="Wiebenga A."/>
            <person name="He G."/>
            <person name="Mihaltcheva S."/>
            <person name="Pangilinan J."/>
            <person name="Lipzen A."/>
            <person name="Barry K."/>
            <person name="de Vries R.P."/>
            <person name="Grigoriev I.V."/>
            <person name="Idnurm A."/>
        </authorList>
    </citation>
    <scope>NUCLEOTIDE SEQUENCE [LARGE SCALE GENOMIC DNA]</scope>
    <source>
        <strain evidence="2 3">CBS 101075</strain>
    </source>
</reference>
<feature type="compositionally biased region" description="Low complexity" evidence="1">
    <location>
        <begin position="598"/>
        <end position="622"/>
    </location>
</feature>
<evidence type="ECO:0000256" key="1">
    <source>
        <dbReference type="SAM" id="MobiDB-lite"/>
    </source>
</evidence>
<gene>
    <name evidence="2" type="ORF">C8Q69DRAFT_470398</name>
</gene>
<evidence type="ECO:0000313" key="3">
    <source>
        <dbReference type="Proteomes" id="UP000283841"/>
    </source>
</evidence>
<feature type="compositionally biased region" description="Low complexity" evidence="1">
    <location>
        <begin position="538"/>
        <end position="557"/>
    </location>
</feature>
<organism evidence="2 3">
    <name type="scientific">Byssochlamys spectabilis</name>
    <name type="common">Paecilomyces variotii</name>
    <dbReference type="NCBI Taxonomy" id="264951"/>
    <lineage>
        <taxon>Eukaryota</taxon>
        <taxon>Fungi</taxon>
        <taxon>Dikarya</taxon>
        <taxon>Ascomycota</taxon>
        <taxon>Pezizomycotina</taxon>
        <taxon>Eurotiomycetes</taxon>
        <taxon>Eurotiomycetidae</taxon>
        <taxon>Eurotiales</taxon>
        <taxon>Thermoascaceae</taxon>
        <taxon>Paecilomyces</taxon>
    </lineage>
</organism>
<dbReference type="AlphaFoldDB" id="A0A443HRV5"/>
<proteinExistence type="predicted"/>
<feature type="compositionally biased region" description="Basic residues" evidence="1">
    <location>
        <begin position="430"/>
        <end position="444"/>
    </location>
</feature>
<dbReference type="RefSeq" id="XP_028484144.1">
    <property type="nucleotide sequence ID" value="XM_028630832.1"/>
</dbReference>
<protein>
    <submittedName>
        <fullName evidence="2">Uncharacterized protein</fullName>
    </submittedName>
</protein>
<feature type="region of interest" description="Disordered" evidence="1">
    <location>
        <begin position="138"/>
        <end position="295"/>
    </location>
</feature>
<keyword evidence="3" id="KW-1185">Reference proteome</keyword>
<dbReference type="STRING" id="264951.A0A443HRV5"/>